<dbReference type="AlphaFoldDB" id="A0ABD0YUL8"/>
<dbReference type="Proteomes" id="UP001558652">
    <property type="component" value="Unassembled WGS sequence"/>
</dbReference>
<comment type="catalytic activity">
    <reaction evidence="7">
        <text>a medium-chain fatty acid + ATP + CoA = a medium-chain fatty acyl-CoA + AMP + diphosphate</text>
        <dbReference type="Rhea" id="RHEA:48340"/>
        <dbReference type="ChEBI" id="CHEBI:30616"/>
        <dbReference type="ChEBI" id="CHEBI:33019"/>
        <dbReference type="ChEBI" id="CHEBI:57287"/>
        <dbReference type="ChEBI" id="CHEBI:59558"/>
        <dbReference type="ChEBI" id="CHEBI:90546"/>
        <dbReference type="ChEBI" id="CHEBI:456215"/>
        <dbReference type="EC" id="6.2.1.2"/>
    </reaction>
</comment>
<evidence type="ECO:0000259" key="8">
    <source>
        <dbReference type="Pfam" id="PF00501"/>
    </source>
</evidence>
<dbReference type="EMBL" id="JBFDAA010000002">
    <property type="protein sequence ID" value="KAL1139665.1"/>
    <property type="molecule type" value="Genomic_DNA"/>
</dbReference>
<gene>
    <name evidence="9" type="ORF">AAG570_006643</name>
</gene>
<evidence type="ECO:0000256" key="4">
    <source>
        <dbReference type="ARBA" id="ARBA00039009"/>
    </source>
</evidence>
<evidence type="ECO:0000256" key="5">
    <source>
        <dbReference type="ARBA" id="ARBA00039638"/>
    </source>
</evidence>
<evidence type="ECO:0000256" key="2">
    <source>
        <dbReference type="ARBA" id="ARBA00022598"/>
    </source>
</evidence>
<feature type="domain" description="AMP-dependent synthetase/ligase" evidence="8">
    <location>
        <begin position="18"/>
        <end position="304"/>
    </location>
</feature>
<dbReference type="Pfam" id="PF00501">
    <property type="entry name" value="AMP-binding"/>
    <property type="match status" value="1"/>
</dbReference>
<evidence type="ECO:0000256" key="7">
    <source>
        <dbReference type="ARBA" id="ARBA00048277"/>
    </source>
</evidence>
<name>A0ABD0YUL8_9HEMI</name>
<protein>
    <recommendedName>
        <fullName evidence="5">Medium-chain acyl-CoA ligase ACSF2, mitochondrial</fullName>
        <ecNumber evidence="4">6.2.1.2</ecNumber>
    </recommendedName>
</protein>
<accession>A0ABD0YUL8</accession>
<dbReference type="InterPro" id="IPR042099">
    <property type="entry name" value="ANL_N_sf"/>
</dbReference>
<comment type="catalytic activity">
    <reaction evidence="6">
        <text>octanoate + ATP + CoA = octanoyl-CoA + AMP + diphosphate</text>
        <dbReference type="Rhea" id="RHEA:33631"/>
        <dbReference type="ChEBI" id="CHEBI:25646"/>
        <dbReference type="ChEBI" id="CHEBI:30616"/>
        <dbReference type="ChEBI" id="CHEBI:33019"/>
        <dbReference type="ChEBI" id="CHEBI:57287"/>
        <dbReference type="ChEBI" id="CHEBI:57386"/>
        <dbReference type="ChEBI" id="CHEBI:456215"/>
    </reaction>
</comment>
<dbReference type="GO" id="GO:0031956">
    <property type="term" value="F:medium-chain fatty acid-CoA ligase activity"/>
    <property type="evidence" value="ECO:0007669"/>
    <property type="project" value="UniProtKB-EC"/>
</dbReference>
<comment type="caution">
    <text evidence="9">The sequence shown here is derived from an EMBL/GenBank/DDBJ whole genome shotgun (WGS) entry which is preliminary data.</text>
</comment>
<keyword evidence="10" id="KW-1185">Reference proteome</keyword>
<keyword evidence="2" id="KW-0436">Ligase</keyword>
<dbReference type="PANTHER" id="PTHR43201:SF5">
    <property type="entry name" value="MEDIUM-CHAIN ACYL-COA LIGASE ACSF2, MITOCHONDRIAL"/>
    <property type="match status" value="1"/>
</dbReference>
<dbReference type="PANTHER" id="PTHR43201">
    <property type="entry name" value="ACYL-COA SYNTHETASE"/>
    <property type="match status" value="1"/>
</dbReference>
<comment type="similarity">
    <text evidence="1">Belongs to the ATP-dependent AMP-binding enzyme family.</text>
</comment>
<proteinExistence type="inferred from homology"/>
<evidence type="ECO:0000256" key="1">
    <source>
        <dbReference type="ARBA" id="ARBA00006432"/>
    </source>
</evidence>
<evidence type="ECO:0000256" key="6">
    <source>
        <dbReference type="ARBA" id="ARBA00047319"/>
    </source>
</evidence>
<sequence>MASKRRNMFQKNKTQETTEIELEHCLKKVGVAGLVGIQAPGANNLYDTLVAVAPEIPKASPSGRIQSSKLPQLRRLIMATNDDHPGAETMKNVLRLGINPARIEELEETIQPDDPTSIQFSSGTTGRPKAAVLSHFNIVNNSYFFGKRLGLHKKEHRICLQVPLFHTFGSTIGILGAINHGATLVMPSPKFSARSTIEAIKRARCSVIYGTPTMYTDLCARVEDKVEGDLDLRESIRNVEEVVSGGATFNPAQFERISKTFQRANINSIYGMTESSPLVLQTMPDDPLEKRIDSVGRVSDHAEVTYNSN</sequence>
<dbReference type="InterPro" id="IPR000873">
    <property type="entry name" value="AMP-dep_synth/lig_dom"/>
</dbReference>
<evidence type="ECO:0000313" key="9">
    <source>
        <dbReference type="EMBL" id="KAL1139665.1"/>
    </source>
</evidence>
<dbReference type="SUPFAM" id="SSF56801">
    <property type="entry name" value="Acetyl-CoA synthetase-like"/>
    <property type="match status" value="1"/>
</dbReference>
<comment type="function">
    <text evidence="3">Acyl-CoA synthases catalyze the initial reaction in fatty acid metabolism, by forming a thioester with CoA. Has some preference toward medium-chain substrates. Plays a role in adipocyte differentiation.</text>
</comment>
<evidence type="ECO:0000313" key="10">
    <source>
        <dbReference type="Proteomes" id="UP001558652"/>
    </source>
</evidence>
<evidence type="ECO:0000256" key="3">
    <source>
        <dbReference type="ARBA" id="ARBA00037247"/>
    </source>
</evidence>
<dbReference type="InterPro" id="IPR020845">
    <property type="entry name" value="AMP-binding_CS"/>
</dbReference>
<reference evidence="9 10" key="1">
    <citation type="submission" date="2024-07" db="EMBL/GenBank/DDBJ databases">
        <title>Chromosome-level genome assembly of the water stick insect Ranatra chinensis (Heteroptera: Nepidae).</title>
        <authorList>
            <person name="Liu X."/>
        </authorList>
    </citation>
    <scope>NUCLEOTIDE SEQUENCE [LARGE SCALE GENOMIC DNA]</scope>
    <source>
        <strain evidence="9">Cailab_2021Rc</strain>
        <tissue evidence="9">Muscle</tissue>
    </source>
</reference>
<dbReference type="PROSITE" id="PS00455">
    <property type="entry name" value="AMP_BINDING"/>
    <property type="match status" value="1"/>
</dbReference>
<dbReference type="Gene3D" id="3.40.50.12780">
    <property type="entry name" value="N-terminal domain of ligase-like"/>
    <property type="match status" value="1"/>
</dbReference>
<organism evidence="9 10">
    <name type="scientific">Ranatra chinensis</name>
    <dbReference type="NCBI Taxonomy" id="642074"/>
    <lineage>
        <taxon>Eukaryota</taxon>
        <taxon>Metazoa</taxon>
        <taxon>Ecdysozoa</taxon>
        <taxon>Arthropoda</taxon>
        <taxon>Hexapoda</taxon>
        <taxon>Insecta</taxon>
        <taxon>Pterygota</taxon>
        <taxon>Neoptera</taxon>
        <taxon>Paraneoptera</taxon>
        <taxon>Hemiptera</taxon>
        <taxon>Heteroptera</taxon>
        <taxon>Panheteroptera</taxon>
        <taxon>Nepomorpha</taxon>
        <taxon>Nepidae</taxon>
        <taxon>Ranatrinae</taxon>
        <taxon>Ranatra</taxon>
    </lineage>
</organism>
<dbReference type="EC" id="6.2.1.2" evidence="4"/>